<protein>
    <recommendedName>
        <fullName evidence="7">Cytochrome C biogenesis protein transmembrane domain-containing protein</fullName>
    </recommendedName>
</protein>
<evidence type="ECO:0000256" key="3">
    <source>
        <dbReference type="ARBA" id="ARBA00022692"/>
    </source>
</evidence>
<feature type="transmembrane region" description="Helical" evidence="6">
    <location>
        <begin position="163"/>
        <end position="184"/>
    </location>
</feature>
<comment type="subcellular location">
    <subcellularLocation>
        <location evidence="1">Membrane</location>
        <topology evidence="1">Multi-pass membrane protein</topology>
    </subcellularLocation>
</comment>
<feature type="domain" description="Cytochrome C biogenesis protein transmembrane" evidence="7">
    <location>
        <begin position="10"/>
        <end position="205"/>
    </location>
</feature>
<dbReference type="PANTHER" id="PTHR31272:SF4">
    <property type="entry name" value="CYTOCHROME C-TYPE BIOGENESIS PROTEIN HI_1454-RELATED"/>
    <property type="match status" value="1"/>
</dbReference>
<keyword evidence="4 6" id="KW-1133">Transmembrane helix</keyword>
<dbReference type="InterPro" id="IPR051790">
    <property type="entry name" value="Cytochrome_c-biogenesis_DsbD"/>
</dbReference>
<dbReference type="Pfam" id="PF02683">
    <property type="entry name" value="DsbD_TM"/>
    <property type="match status" value="1"/>
</dbReference>
<proteinExistence type="inferred from homology"/>
<evidence type="ECO:0000256" key="2">
    <source>
        <dbReference type="ARBA" id="ARBA00006143"/>
    </source>
</evidence>
<feature type="transmembrane region" description="Helical" evidence="6">
    <location>
        <begin position="92"/>
        <end position="114"/>
    </location>
</feature>
<reference evidence="8" key="1">
    <citation type="submission" date="2014-06" db="EMBL/GenBank/DDBJ databases">
        <title>Key roles for freshwater Actinobacteria revealed by deep metagenomic sequencing.</title>
        <authorList>
            <person name="Ghai R."/>
            <person name="Mizuno C.M."/>
            <person name="Picazo A."/>
            <person name="Camacho A."/>
            <person name="Rodriguez-Valera F."/>
        </authorList>
    </citation>
    <scope>NUCLEOTIDE SEQUENCE</scope>
</reference>
<evidence type="ECO:0000259" key="7">
    <source>
        <dbReference type="Pfam" id="PF02683"/>
    </source>
</evidence>
<comment type="caution">
    <text evidence="8">The sequence shown here is derived from an EMBL/GenBank/DDBJ whole genome shotgun (WGS) entry which is preliminary data.</text>
</comment>
<feature type="transmembrane region" description="Helical" evidence="6">
    <location>
        <begin position="57"/>
        <end position="86"/>
    </location>
</feature>
<name>A0A094PV00_9ZZZZ</name>
<accession>A0A094PV00</accession>
<dbReference type="PANTHER" id="PTHR31272">
    <property type="entry name" value="CYTOCHROME C-TYPE BIOGENESIS PROTEIN HI_1454-RELATED"/>
    <property type="match status" value="1"/>
</dbReference>
<organism evidence="8">
    <name type="scientific">freshwater metagenome</name>
    <dbReference type="NCBI Taxonomy" id="449393"/>
    <lineage>
        <taxon>unclassified sequences</taxon>
        <taxon>metagenomes</taxon>
        <taxon>ecological metagenomes</taxon>
    </lineage>
</organism>
<sequence>MNTVVQGSLLIAVLISFSAGIISFLSPCVLPLVPGYISFITGFGLNENKKIRKSKALLATLLFISGFTFVFVSIGMFFGGIGGWFISNGLLIERIMGIFVIALGLSYLGVWNLFQREYRFHPPVKQGLIGAPLLGALFAIGWTPCIGPTLAAVQALAFNQATVGRGAILSAFYGFGLGLPFLLITFTLERTVASVTWLRKRQVLFLRIGGTLLIVIGLLLTTGYWSEITLQMRVLISGFTPLL</sequence>
<evidence type="ECO:0000256" key="1">
    <source>
        <dbReference type="ARBA" id="ARBA00004141"/>
    </source>
</evidence>
<dbReference type="EMBL" id="JNSL01000184">
    <property type="protein sequence ID" value="KGA13509.1"/>
    <property type="molecule type" value="Genomic_DNA"/>
</dbReference>
<dbReference type="GO" id="GO:0017004">
    <property type="term" value="P:cytochrome complex assembly"/>
    <property type="evidence" value="ECO:0007669"/>
    <property type="project" value="InterPro"/>
</dbReference>
<feature type="transmembrane region" description="Helical" evidence="6">
    <location>
        <begin position="204"/>
        <end position="225"/>
    </location>
</feature>
<dbReference type="AlphaFoldDB" id="A0A094PV00"/>
<evidence type="ECO:0000256" key="5">
    <source>
        <dbReference type="ARBA" id="ARBA00023136"/>
    </source>
</evidence>
<keyword evidence="3 6" id="KW-0812">Transmembrane</keyword>
<feature type="transmembrane region" description="Helical" evidence="6">
    <location>
        <begin position="134"/>
        <end position="157"/>
    </location>
</feature>
<evidence type="ECO:0000313" key="8">
    <source>
        <dbReference type="EMBL" id="KGA13509.1"/>
    </source>
</evidence>
<keyword evidence="5 6" id="KW-0472">Membrane</keyword>
<dbReference type="GO" id="GO:0016020">
    <property type="term" value="C:membrane"/>
    <property type="evidence" value="ECO:0007669"/>
    <property type="project" value="UniProtKB-SubCell"/>
</dbReference>
<comment type="similarity">
    <text evidence="2">Belongs to the DsbD family.</text>
</comment>
<dbReference type="InterPro" id="IPR003834">
    <property type="entry name" value="Cyt_c_assmbl_TM_dom"/>
</dbReference>
<evidence type="ECO:0000256" key="6">
    <source>
        <dbReference type="SAM" id="Phobius"/>
    </source>
</evidence>
<evidence type="ECO:0000256" key="4">
    <source>
        <dbReference type="ARBA" id="ARBA00022989"/>
    </source>
</evidence>
<gene>
    <name evidence="8" type="ORF">GM51_19605</name>
</gene>